<sequence>MMYNGTFKDKDPNEAIEYLDLLAENAQNWDTVGTCEAPTKTQPSVSSGGMYNLREDHEFQAKLGSLARKVETLEMKKSGQVKSVQEIVCHICETNNHSTNDYPTSPYFKECLHEQANVLNTFKRPNPNPYSQIYSPGWRNHPNFSWRNDNHAQSSQPSFHAQQNVQNPQGYAPYIPPSRKNFEETLHSFIEKQESINTQNTQTMTDLKDTLAKLASTLQIQEKGKFPSQPHQNPKGQFNSHAGCSGGQPMDQVKSIMTLRNGKIVDKSILEPCEKDDETNSKGKEEVKPIPSEAKIESSYTLPFPHALNNSRKVNHNPEIFEIFKQ</sequence>
<name>A0A2P5C6Z2_PARAD</name>
<feature type="non-terminal residue" evidence="2">
    <location>
        <position position="326"/>
    </location>
</feature>
<dbReference type="EMBL" id="JXTB01000167">
    <property type="protein sequence ID" value="PON56809.1"/>
    <property type="molecule type" value="Genomic_DNA"/>
</dbReference>
<feature type="region of interest" description="Disordered" evidence="1">
    <location>
        <begin position="274"/>
        <end position="294"/>
    </location>
</feature>
<reference evidence="3" key="1">
    <citation type="submission" date="2016-06" db="EMBL/GenBank/DDBJ databases">
        <title>Parallel loss of symbiosis genes in relatives of nitrogen-fixing non-legume Parasponia.</title>
        <authorList>
            <person name="Van Velzen R."/>
            <person name="Holmer R."/>
            <person name="Bu F."/>
            <person name="Rutten L."/>
            <person name="Van Zeijl A."/>
            <person name="Liu W."/>
            <person name="Santuari L."/>
            <person name="Cao Q."/>
            <person name="Sharma T."/>
            <person name="Shen D."/>
            <person name="Roswanjaya Y."/>
            <person name="Wardhani T."/>
            <person name="Kalhor M.S."/>
            <person name="Jansen J."/>
            <person name="Van den Hoogen J."/>
            <person name="Gungor B."/>
            <person name="Hartog M."/>
            <person name="Hontelez J."/>
            <person name="Verver J."/>
            <person name="Yang W.-C."/>
            <person name="Schijlen E."/>
            <person name="Repin R."/>
            <person name="Schilthuizen M."/>
            <person name="Schranz E."/>
            <person name="Heidstra R."/>
            <person name="Miyata K."/>
            <person name="Fedorova E."/>
            <person name="Kohlen W."/>
            <person name="Bisseling T."/>
            <person name="Smit S."/>
            <person name="Geurts R."/>
        </authorList>
    </citation>
    <scope>NUCLEOTIDE SEQUENCE [LARGE SCALE GENOMIC DNA]</scope>
    <source>
        <strain evidence="3">cv. WU1-14</strain>
    </source>
</reference>
<dbReference type="OrthoDB" id="1746799at2759"/>
<feature type="compositionally biased region" description="Polar residues" evidence="1">
    <location>
        <begin position="142"/>
        <end position="169"/>
    </location>
</feature>
<feature type="region of interest" description="Disordered" evidence="1">
    <location>
        <begin position="141"/>
        <end position="178"/>
    </location>
</feature>
<dbReference type="Proteomes" id="UP000237105">
    <property type="component" value="Unassembled WGS sequence"/>
</dbReference>
<accession>A0A2P5C6Z2</accession>
<organism evidence="2 3">
    <name type="scientific">Parasponia andersonii</name>
    <name type="common">Sponia andersonii</name>
    <dbReference type="NCBI Taxonomy" id="3476"/>
    <lineage>
        <taxon>Eukaryota</taxon>
        <taxon>Viridiplantae</taxon>
        <taxon>Streptophyta</taxon>
        <taxon>Embryophyta</taxon>
        <taxon>Tracheophyta</taxon>
        <taxon>Spermatophyta</taxon>
        <taxon>Magnoliopsida</taxon>
        <taxon>eudicotyledons</taxon>
        <taxon>Gunneridae</taxon>
        <taxon>Pentapetalae</taxon>
        <taxon>rosids</taxon>
        <taxon>fabids</taxon>
        <taxon>Rosales</taxon>
        <taxon>Cannabaceae</taxon>
        <taxon>Parasponia</taxon>
    </lineage>
</organism>
<feature type="compositionally biased region" description="Basic and acidic residues" evidence="1">
    <location>
        <begin position="274"/>
        <end position="288"/>
    </location>
</feature>
<evidence type="ECO:0000256" key="1">
    <source>
        <dbReference type="SAM" id="MobiDB-lite"/>
    </source>
</evidence>
<evidence type="ECO:0000313" key="3">
    <source>
        <dbReference type="Proteomes" id="UP000237105"/>
    </source>
</evidence>
<evidence type="ECO:0000313" key="2">
    <source>
        <dbReference type="EMBL" id="PON56809.1"/>
    </source>
</evidence>
<keyword evidence="3" id="KW-1185">Reference proteome</keyword>
<protein>
    <submittedName>
        <fullName evidence="2">Uncharacterized protein</fullName>
    </submittedName>
</protein>
<dbReference type="AlphaFoldDB" id="A0A2P5C6Z2"/>
<proteinExistence type="predicted"/>
<gene>
    <name evidence="2" type="ORF">PanWU01x14_178520</name>
</gene>
<comment type="caution">
    <text evidence="2">The sequence shown here is derived from an EMBL/GenBank/DDBJ whole genome shotgun (WGS) entry which is preliminary data.</text>
</comment>